<sequence>MLSKINPLNLQQIIIFIVDDTGIDGAENIKLQQMINKYQSQVIQQQLSNRNNHELIKKKILMLSSAISILLEGKNSESWLLH</sequence>
<reference evidence="1" key="1">
    <citation type="submission" date="2016-11" db="UniProtKB">
        <authorList>
            <consortium name="WormBaseParasite"/>
        </authorList>
    </citation>
    <scope>IDENTIFICATION</scope>
    <source>
        <strain evidence="1">pt0022</strain>
    </source>
</reference>
<name>A0A1I8EDC3_WUCBA</name>
<protein>
    <submittedName>
        <fullName evidence="1">Uncharacterized protein</fullName>
    </submittedName>
</protein>
<organism evidence="1">
    <name type="scientific">Wuchereria bancrofti</name>
    <dbReference type="NCBI Taxonomy" id="6293"/>
    <lineage>
        <taxon>Eukaryota</taxon>
        <taxon>Metazoa</taxon>
        <taxon>Ecdysozoa</taxon>
        <taxon>Nematoda</taxon>
        <taxon>Chromadorea</taxon>
        <taxon>Rhabditida</taxon>
        <taxon>Spirurina</taxon>
        <taxon>Spiruromorpha</taxon>
        <taxon>Filarioidea</taxon>
        <taxon>Onchocercidae</taxon>
        <taxon>Wuchereria</taxon>
    </lineage>
</organism>
<proteinExistence type="predicted"/>
<accession>A0A1I8EDC3</accession>
<dbReference type="AlphaFoldDB" id="A0A1I8EDC3"/>
<dbReference type="STRING" id="6293.A0A1I8EDC3"/>
<evidence type="ECO:0000313" key="1">
    <source>
        <dbReference type="WBParaSite" id="maker-PairedContig_137-snap-gene-0.11-mRNA-1"/>
    </source>
</evidence>
<dbReference type="WBParaSite" id="maker-PairedContig_137-snap-gene-0.11-mRNA-1">
    <property type="protein sequence ID" value="maker-PairedContig_137-snap-gene-0.11-mRNA-1"/>
    <property type="gene ID" value="maker-PairedContig_137-snap-gene-0.11"/>
</dbReference>